<proteinExistence type="predicted"/>
<evidence type="ECO:0000313" key="2">
    <source>
        <dbReference type="Proteomes" id="UP001056120"/>
    </source>
</evidence>
<name>A0ACB9EVT6_9ASTR</name>
<gene>
    <name evidence="1" type="ORF">L1987_53134</name>
</gene>
<comment type="caution">
    <text evidence="1">The sequence shown here is derived from an EMBL/GenBank/DDBJ whole genome shotgun (WGS) entry which is preliminary data.</text>
</comment>
<protein>
    <submittedName>
        <fullName evidence="1">Uncharacterized protein</fullName>
    </submittedName>
</protein>
<evidence type="ECO:0000313" key="1">
    <source>
        <dbReference type="EMBL" id="KAI3762693.1"/>
    </source>
</evidence>
<accession>A0ACB9EVT6</accession>
<reference evidence="2" key="1">
    <citation type="journal article" date="2022" name="Mol. Ecol. Resour.">
        <title>The genomes of chicory, endive, great burdock and yacon provide insights into Asteraceae palaeo-polyploidization history and plant inulin production.</title>
        <authorList>
            <person name="Fan W."/>
            <person name="Wang S."/>
            <person name="Wang H."/>
            <person name="Wang A."/>
            <person name="Jiang F."/>
            <person name="Liu H."/>
            <person name="Zhao H."/>
            <person name="Xu D."/>
            <person name="Zhang Y."/>
        </authorList>
    </citation>
    <scope>NUCLEOTIDE SEQUENCE [LARGE SCALE GENOMIC DNA]</scope>
    <source>
        <strain evidence="2">cv. Yunnan</strain>
    </source>
</reference>
<keyword evidence="2" id="KW-1185">Reference proteome</keyword>
<dbReference type="EMBL" id="CM042034">
    <property type="protein sequence ID" value="KAI3762693.1"/>
    <property type="molecule type" value="Genomic_DNA"/>
</dbReference>
<reference evidence="1 2" key="2">
    <citation type="journal article" date="2022" name="Mol. Ecol. Resour.">
        <title>The genomes of chicory, endive, great burdock and yacon provide insights into Asteraceae paleo-polyploidization history and plant inulin production.</title>
        <authorList>
            <person name="Fan W."/>
            <person name="Wang S."/>
            <person name="Wang H."/>
            <person name="Wang A."/>
            <person name="Jiang F."/>
            <person name="Liu H."/>
            <person name="Zhao H."/>
            <person name="Xu D."/>
            <person name="Zhang Y."/>
        </authorList>
    </citation>
    <scope>NUCLEOTIDE SEQUENCE [LARGE SCALE GENOMIC DNA]</scope>
    <source>
        <strain evidence="2">cv. Yunnan</strain>
        <tissue evidence="1">Leaves</tissue>
    </source>
</reference>
<dbReference type="Proteomes" id="UP001056120">
    <property type="component" value="Linkage Group LG17"/>
</dbReference>
<organism evidence="1 2">
    <name type="scientific">Smallanthus sonchifolius</name>
    <dbReference type="NCBI Taxonomy" id="185202"/>
    <lineage>
        <taxon>Eukaryota</taxon>
        <taxon>Viridiplantae</taxon>
        <taxon>Streptophyta</taxon>
        <taxon>Embryophyta</taxon>
        <taxon>Tracheophyta</taxon>
        <taxon>Spermatophyta</taxon>
        <taxon>Magnoliopsida</taxon>
        <taxon>eudicotyledons</taxon>
        <taxon>Gunneridae</taxon>
        <taxon>Pentapetalae</taxon>
        <taxon>asterids</taxon>
        <taxon>campanulids</taxon>
        <taxon>Asterales</taxon>
        <taxon>Asteraceae</taxon>
        <taxon>Asteroideae</taxon>
        <taxon>Heliantheae alliance</taxon>
        <taxon>Millerieae</taxon>
        <taxon>Smallanthus</taxon>
    </lineage>
</organism>
<sequence>MVGRGTVIRRTTRKRVRPGTLFRMGTTSGIPTPPTSPINPVYPLRREETTYHGTYPGDPLRHSYPYVDGSLRAGLSYHAAARGSYLRSGPTPSKTSEERAACIYRKYLQVTLQLQESQERVNGLLEALRIIDSLVATVLGMRHP</sequence>